<evidence type="ECO:0000256" key="1">
    <source>
        <dbReference type="SAM" id="SignalP"/>
    </source>
</evidence>
<accession>A0A913WSV5</accession>
<name>A0A913WSV5_EXADI</name>
<dbReference type="GeneID" id="110232727"/>
<dbReference type="OMA" id="QKAHFQV"/>
<dbReference type="OrthoDB" id="5964969at2759"/>
<dbReference type="KEGG" id="epa:110232727"/>
<dbReference type="Proteomes" id="UP000887567">
    <property type="component" value="Unplaced"/>
</dbReference>
<evidence type="ECO:0000313" key="3">
    <source>
        <dbReference type="Proteomes" id="UP000887567"/>
    </source>
</evidence>
<dbReference type="AlphaFoldDB" id="A0A913WSV5"/>
<keyword evidence="3" id="KW-1185">Reference proteome</keyword>
<keyword evidence="1" id="KW-0732">Signal</keyword>
<sequence>MLLAILVFKLCLIAVHSAESNGQKAHFQVEDKSGDLKVIATKDMAKVTSQADSVQVVVKPGMADYPVVKSDKPIVHVTNGCCGWNSLSFKKSLIKKGKAYSKHQRKQKVYNEKLRARKSNRQLELGKRLPLNGKLPSNKSSLLKRFKSLTPYKKKTKENQSQKTKTSFKTLKLKEETASRKSFQPNEFGFAVSGTAGKLNMDVTTNGTKITSESGVMDVFLKRKASSAQHDNIHKHDIVHIAPELVNNDEIGLRKSQIPKKINKRTPVIPY</sequence>
<dbReference type="RefSeq" id="XP_020893597.2">
    <property type="nucleotide sequence ID" value="XM_021037938.2"/>
</dbReference>
<dbReference type="EnsemblMetazoa" id="XM_021037938.2">
    <property type="protein sequence ID" value="XP_020893597.2"/>
    <property type="gene ID" value="LOC110232727"/>
</dbReference>
<feature type="chain" id="PRO_5037286476" evidence="1">
    <location>
        <begin position="18"/>
        <end position="271"/>
    </location>
</feature>
<evidence type="ECO:0000313" key="2">
    <source>
        <dbReference type="EnsemblMetazoa" id="XP_020893597.2"/>
    </source>
</evidence>
<feature type="signal peptide" evidence="1">
    <location>
        <begin position="1"/>
        <end position="17"/>
    </location>
</feature>
<reference evidence="2" key="1">
    <citation type="submission" date="2022-11" db="UniProtKB">
        <authorList>
            <consortium name="EnsemblMetazoa"/>
        </authorList>
    </citation>
    <scope>IDENTIFICATION</scope>
</reference>
<organism evidence="2 3">
    <name type="scientific">Exaiptasia diaphana</name>
    <name type="common">Tropical sea anemone</name>
    <name type="synonym">Aiptasia pulchella</name>
    <dbReference type="NCBI Taxonomy" id="2652724"/>
    <lineage>
        <taxon>Eukaryota</taxon>
        <taxon>Metazoa</taxon>
        <taxon>Cnidaria</taxon>
        <taxon>Anthozoa</taxon>
        <taxon>Hexacorallia</taxon>
        <taxon>Actiniaria</taxon>
        <taxon>Aiptasiidae</taxon>
        <taxon>Exaiptasia</taxon>
    </lineage>
</organism>
<proteinExistence type="predicted"/>
<protein>
    <submittedName>
        <fullName evidence="2">Uncharacterized protein</fullName>
    </submittedName>
</protein>